<name>A0ACC2KIQ9_PERAE</name>
<sequence length="232" mass="25709">MAMEMQKPKESSLPQELLPAKSQVQKSENPNSHPLNPNTETPQPKQAKKEDEEEEEEEEEEEGPKEPTPPAPDTASDPVSDLQKKFLRAERFGMPVQLSEEEKRSSRAERFGTASTIHKPTGTGKSEEQKRKDRAERFGLAMSSTVDEEAKKKARLARFASNTKSDTNSKTKSDTKSNTKSDTMEEDKRKARAIRFSQTSPDAQSQSNGQASELVVPKSQKTTTVGQTDGGT</sequence>
<comment type="caution">
    <text evidence="1">The sequence shown here is derived from an EMBL/GenBank/DDBJ whole genome shotgun (WGS) entry which is preliminary data.</text>
</comment>
<dbReference type="Proteomes" id="UP001234297">
    <property type="component" value="Chromosome 9"/>
</dbReference>
<proteinExistence type="predicted"/>
<protein>
    <submittedName>
        <fullName evidence="1">Uncharacterized protein</fullName>
    </submittedName>
</protein>
<accession>A0ACC2KIQ9</accession>
<reference evidence="1 2" key="1">
    <citation type="journal article" date="2022" name="Hortic Res">
        <title>A haplotype resolved chromosomal level avocado genome allows analysis of novel avocado genes.</title>
        <authorList>
            <person name="Nath O."/>
            <person name="Fletcher S.J."/>
            <person name="Hayward A."/>
            <person name="Shaw L.M."/>
            <person name="Masouleh A.K."/>
            <person name="Furtado A."/>
            <person name="Henry R.J."/>
            <person name="Mitter N."/>
        </authorList>
    </citation>
    <scope>NUCLEOTIDE SEQUENCE [LARGE SCALE GENOMIC DNA]</scope>
    <source>
        <strain evidence="2">cv. Hass</strain>
    </source>
</reference>
<evidence type="ECO:0000313" key="1">
    <source>
        <dbReference type="EMBL" id="KAJ8620875.1"/>
    </source>
</evidence>
<gene>
    <name evidence="1" type="ORF">MRB53_029404</name>
</gene>
<evidence type="ECO:0000313" key="2">
    <source>
        <dbReference type="Proteomes" id="UP001234297"/>
    </source>
</evidence>
<organism evidence="1 2">
    <name type="scientific">Persea americana</name>
    <name type="common">Avocado</name>
    <dbReference type="NCBI Taxonomy" id="3435"/>
    <lineage>
        <taxon>Eukaryota</taxon>
        <taxon>Viridiplantae</taxon>
        <taxon>Streptophyta</taxon>
        <taxon>Embryophyta</taxon>
        <taxon>Tracheophyta</taxon>
        <taxon>Spermatophyta</taxon>
        <taxon>Magnoliopsida</taxon>
        <taxon>Magnoliidae</taxon>
        <taxon>Laurales</taxon>
        <taxon>Lauraceae</taxon>
        <taxon>Persea</taxon>
    </lineage>
</organism>
<keyword evidence="2" id="KW-1185">Reference proteome</keyword>
<dbReference type="EMBL" id="CM056817">
    <property type="protein sequence ID" value="KAJ8620875.1"/>
    <property type="molecule type" value="Genomic_DNA"/>
</dbReference>